<comment type="caution">
    <text evidence="7">The sequence shown here is derived from an EMBL/GenBank/DDBJ whole genome shotgun (WGS) entry which is preliminary data.</text>
</comment>
<evidence type="ECO:0000256" key="2">
    <source>
        <dbReference type="ARBA" id="ARBA00022679"/>
    </source>
</evidence>
<gene>
    <name evidence="7" type="ORF">PQR03_05365</name>
</gene>
<sequence>MAVLDIYCNTTLVGTLAEEAHSGVFTYLPGTPTADVVSLLMPVRNASYTWPGGIMPSFQMNLPEGFKKDLIRQHLGPHADVSDMGLLALTGSNTIGRVRAIPHGAPLATARSRFDMATLLASPNSRDNLLKHLEAGISEGVSGVMPKTLASGEEKATVWTEEYILKTGPVDLPGLSINEYLCLEVARNTDLNVPETHLSEDGRVLAIRRFDLQADGARVGVEDFCALKGFDPVRKYQGTVEDLAKLCNQYLGVDHRKDSKRKLFLLLLLNYALRNADAHMKNYALTYTNERDARLSPVYDIVTVTAYPRYQDDAPALSLKGKKLWCCGKALFEYGGARLSLSPTDMNAALEQVVSAVQKVLPLVSAYTDRYPEFRNVGKRMLEAWARGLEDIKPDAKPGKGVPAPLREQAGLSETHSDVRRKTDNPYIDPNGPFGHKSR</sequence>
<dbReference type="InterPro" id="IPR017508">
    <property type="entry name" value="HipA_N1"/>
</dbReference>
<evidence type="ECO:0000313" key="7">
    <source>
        <dbReference type="EMBL" id="MFM0237551.1"/>
    </source>
</evidence>
<evidence type="ECO:0000256" key="4">
    <source>
        <dbReference type="SAM" id="MobiDB-lite"/>
    </source>
</evidence>
<feature type="domain" description="HipA N-terminal subdomain 1" evidence="6">
    <location>
        <begin position="4"/>
        <end position="99"/>
    </location>
</feature>
<dbReference type="InterPro" id="IPR052028">
    <property type="entry name" value="HipA_Ser/Thr_kinase"/>
</dbReference>
<dbReference type="Proteomes" id="UP001629274">
    <property type="component" value="Unassembled WGS sequence"/>
</dbReference>
<keyword evidence="2" id="KW-0808">Transferase</keyword>
<feature type="domain" description="HipA-like C-terminal" evidence="5">
    <location>
        <begin position="141"/>
        <end position="359"/>
    </location>
</feature>
<dbReference type="InterPro" id="IPR012893">
    <property type="entry name" value="HipA-like_C"/>
</dbReference>
<dbReference type="PANTHER" id="PTHR37419">
    <property type="entry name" value="SERINE/THREONINE-PROTEIN KINASE TOXIN HIPA"/>
    <property type="match status" value="1"/>
</dbReference>
<evidence type="ECO:0000256" key="3">
    <source>
        <dbReference type="ARBA" id="ARBA00022777"/>
    </source>
</evidence>
<comment type="similarity">
    <text evidence="1">Belongs to the HipA Ser/Thr kinase family.</text>
</comment>
<feature type="compositionally biased region" description="Basic and acidic residues" evidence="4">
    <location>
        <begin position="415"/>
        <end position="424"/>
    </location>
</feature>
<reference evidence="7 8" key="1">
    <citation type="journal article" date="2024" name="Chem. Sci.">
        <title>Discovery of megapolipeptins by genome mining of a Burkholderiales bacteria collection.</title>
        <authorList>
            <person name="Paulo B.S."/>
            <person name="Recchia M.J.J."/>
            <person name="Lee S."/>
            <person name="Fergusson C.H."/>
            <person name="Romanowski S.B."/>
            <person name="Hernandez A."/>
            <person name="Krull N."/>
            <person name="Liu D.Y."/>
            <person name="Cavanagh H."/>
            <person name="Bos A."/>
            <person name="Gray C.A."/>
            <person name="Murphy B.T."/>
            <person name="Linington R.G."/>
            <person name="Eustaquio A.S."/>
        </authorList>
    </citation>
    <scope>NUCLEOTIDE SEQUENCE [LARGE SCALE GENOMIC DNA]</scope>
    <source>
        <strain evidence="7 8">RL17-351-BIE-A</strain>
    </source>
</reference>
<accession>A0ABW9BAR4</accession>
<dbReference type="EMBL" id="JAQQDR010000002">
    <property type="protein sequence ID" value="MFM0237551.1"/>
    <property type="molecule type" value="Genomic_DNA"/>
</dbReference>
<dbReference type="Gene3D" id="1.10.1070.20">
    <property type="match status" value="1"/>
</dbReference>
<dbReference type="RefSeq" id="WP_408257610.1">
    <property type="nucleotide sequence ID" value="NZ_JAQQCK010000001.1"/>
</dbReference>
<evidence type="ECO:0000259" key="6">
    <source>
        <dbReference type="Pfam" id="PF13657"/>
    </source>
</evidence>
<proteinExistence type="inferred from homology"/>
<organism evidence="7 8">
    <name type="scientific">Paraburkholderia phytofirmans</name>
    <dbReference type="NCBI Taxonomy" id="261302"/>
    <lineage>
        <taxon>Bacteria</taxon>
        <taxon>Pseudomonadati</taxon>
        <taxon>Pseudomonadota</taxon>
        <taxon>Betaproteobacteria</taxon>
        <taxon>Burkholderiales</taxon>
        <taxon>Burkholderiaceae</taxon>
        <taxon>Paraburkholderia</taxon>
    </lineage>
</organism>
<keyword evidence="8" id="KW-1185">Reference proteome</keyword>
<keyword evidence="3" id="KW-0418">Kinase</keyword>
<dbReference type="Pfam" id="PF13657">
    <property type="entry name" value="Couple_hipA"/>
    <property type="match status" value="1"/>
</dbReference>
<dbReference type="PANTHER" id="PTHR37419:SF1">
    <property type="entry name" value="SERINE_THREONINE-PROTEIN KINASE TOXIN HIPA"/>
    <property type="match status" value="1"/>
</dbReference>
<evidence type="ECO:0000259" key="5">
    <source>
        <dbReference type="Pfam" id="PF07804"/>
    </source>
</evidence>
<evidence type="ECO:0000313" key="8">
    <source>
        <dbReference type="Proteomes" id="UP001629274"/>
    </source>
</evidence>
<protein>
    <submittedName>
        <fullName evidence="7">Type II toxin-antitoxin system HipA family toxin</fullName>
    </submittedName>
</protein>
<feature type="region of interest" description="Disordered" evidence="4">
    <location>
        <begin position="393"/>
        <end position="439"/>
    </location>
</feature>
<name>A0ABW9BAR4_9BURK</name>
<dbReference type="Pfam" id="PF07804">
    <property type="entry name" value="HipA_C"/>
    <property type="match status" value="1"/>
</dbReference>
<evidence type="ECO:0000256" key="1">
    <source>
        <dbReference type="ARBA" id="ARBA00010164"/>
    </source>
</evidence>